<reference evidence="2 3" key="1">
    <citation type="submission" date="2019-12" db="EMBL/GenBank/DDBJ databases">
        <authorList>
            <person name="Zhao J."/>
        </authorList>
    </citation>
    <scope>NUCLEOTIDE SEQUENCE [LARGE SCALE GENOMIC DNA]</scope>
    <source>
        <strain evidence="2 3">S-15</strain>
    </source>
</reference>
<dbReference type="InterPro" id="IPR005532">
    <property type="entry name" value="SUMF_dom"/>
</dbReference>
<dbReference type="InterPro" id="IPR042095">
    <property type="entry name" value="SUMF_sf"/>
</dbReference>
<dbReference type="InterPro" id="IPR051043">
    <property type="entry name" value="Sulfatase_Mod_Factor_Kinase"/>
</dbReference>
<protein>
    <submittedName>
        <fullName evidence="2">SUMF1/EgtB/PvdO family nonheme iron enzyme</fullName>
    </submittedName>
</protein>
<dbReference type="EMBL" id="WWNE01000004">
    <property type="protein sequence ID" value="NBG65246.1"/>
    <property type="molecule type" value="Genomic_DNA"/>
</dbReference>
<keyword evidence="3" id="KW-1185">Reference proteome</keyword>
<evidence type="ECO:0000259" key="1">
    <source>
        <dbReference type="Pfam" id="PF03781"/>
    </source>
</evidence>
<name>A0A6N9NF28_9FLAO</name>
<dbReference type="RefSeq" id="WP_160632197.1">
    <property type="nucleotide sequence ID" value="NZ_WWNE01000004.1"/>
</dbReference>
<feature type="domain" description="Sulfatase-modifying factor enzyme-like" evidence="1">
    <location>
        <begin position="40"/>
        <end position="417"/>
    </location>
</feature>
<dbReference type="SUPFAM" id="SSF56436">
    <property type="entry name" value="C-type lectin-like"/>
    <property type="match status" value="1"/>
</dbReference>
<dbReference type="Pfam" id="PF03781">
    <property type="entry name" value="FGE-sulfatase"/>
    <property type="match status" value="1"/>
</dbReference>
<accession>A0A6N9NF28</accession>
<evidence type="ECO:0000313" key="2">
    <source>
        <dbReference type="EMBL" id="NBG65246.1"/>
    </source>
</evidence>
<gene>
    <name evidence="2" type="ORF">GQN54_03910</name>
</gene>
<evidence type="ECO:0000313" key="3">
    <source>
        <dbReference type="Proteomes" id="UP000470771"/>
    </source>
</evidence>
<dbReference type="InterPro" id="IPR016187">
    <property type="entry name" value="CTDL_fold"/>
</dbReference>
<dbReference type="Proteomes" id="UP000470771">
    <property type="component" value="Unassembled WGS sequence"/>
</dbReference>
<dbReference type="Gene3D" id="3.90.1580.10">
    <property type="entry name" value="paralog of FGE (formylglycine-generating enzyme)"/>
    <property type="match status" value="1"/>
</dbReference>
<dbReference type="PANTHER" id="PTHR23150:SF19">
    <property type="entry name" value="FORMYLGLYCINE-GENERATING ENZYME"/>
    <property type="match status" value="1"/>
</dbReference>
<dbReference type="AlphaFoldDB" id="A0A6N9NF28"/>
<dbReference type="PROSITE" id="PS51257">
    <property type="entry name" value="PROKAR_LIPOPROTEIN"/>
    <property type="match status" value="1"/>
</dbReference>
<comment type="caution">
    <text evidence="2">The sequence shown here is derived from an EMBL/GenBank/DDBJ whole genome shotgun (WGS) entry which is preliminary data.</text>
</comment>
<dbReference type="GO" id="GO:0120147">
    <property type="term" value="F:formylglycine-generating oxidase activity"/>
    <property type="evidence" value="ECO:0007669"/>
    <property type="project" value="TreeGrafter"/>
</dbReference>
<proteinExistence type="predicted"/>
<dbReference type="PANTHER" id="PTHR23150">
    <property type="entry name" value="SULFATASE MODIFYING FACTOR 1, 2"/>
    <property type="match status" value="1"/>
</dbReference>
<organism evidence="2 3">
    <name type="scientific">Acidiluteibacter ferrifornacis</name>
    <dbReference type="NCBI Taxonomy" id="2692424"/>
    <lineage>
        <taxon>Bacteria</taxon>
        <taxon>Pseudomonadati</taxon>
        <taxon>Bacteroidota</taxon>
        <taxon>Flavobacteriia</taxon>
        <taxon>Flavobacteriales</taxon>
        <taxon>Cryomorphaceae</taxon>
        <taxon>Acidiluteibacter</taxon>
    </lineage>
</organism>
<sequence>MKKLVILGAVIALFSSCSQENGELIGVQGREMFYQPVPYGMLLIPQGSYTMGNDDQDVTSSAVAQTKVVSVAAFYMDQTEISNNEYRQFVYWVRDSIARKILGEEVSEDYLHTVNIYGEDIDPPIINWQMKFRWDGDEEREALEVMYLPDYERFYGRKEIDTRKLMFEYSWIDWQAAASRKNREQGKIDRSVFIKKDIINIYPDTLAWVHDFTYSFNEPMTNAYFWHPSYDDYPLVGVSWKQARAFSIWRSELLNNFLDQRGMTTVQYFRLPTESEWEWAARGGLDNNQYPWGGPYIRNTKGCFLGNFKPLRGNYVDDGGLTTVAVNAYNPNDYGLFCMAGNVAEWTSNAFDESSYNFAHDLNMDYVYEAKESDPPSLKRKVIRGGSWKDVGMYLMNGTRTYEYQDTAKCYIGFRNVMSYLGRGTNDQL</sequence>